<accession>A0A9N8E5M6</accession>
<reference evidence="2" key="1">
    <citation type="submission" date="2020-06" db="EMBL/GenBank/DDBJ databases">
        <authorList>
            <consortium name="Plant Systems Biology data submission"/>
        </authorList>
    </citation>
    <scope>NUCLEOTIDE SEQUENCE</scope>
    <source>
        <strain evidence="2">D6</strain>
    </source>
</reference>
<dbReference type="Proteomes" id="UP001153069">
    <property type="component" value="Unassembled WGS sequence"/>
</dbReference>
<feature type="compositionally biased region" description="Basic and acidic residues" evidence="1">
    <location>
        <begin position="120"/>
        <end position="132"/>
    </location>
</feature>
<comment type="caution">
    <text evidence="2">The sequence shown here is derived from an EMBL/GenBank/DDBJ whole genome shotgun (WGS) entry which is preliminary data.</text>
</comment>
<feature type="region of interest" description="Disordered" evidence="1">
    <location>
        <begin position="63"/>
        <end position="83"/>
    </location>
</feature>
<evidence type="ECO:0000313" key="3">
    <source>
        <dbReference type="Proteomes" id="UP001153069"/>
    </source>
</evidence>
<protein>
    <submittedName>
        <fullName evidence="2">Uncharacterized protein</fullName>
    </submittedName>
</protein>
<evidence type="ECO:0000256" key="1">
    <source>
        <dbReference type="SAM" id="MobiDB-lite"/>
    </source>
</evidence>
<proteinExistence type="predicted"/>
<feature type="compositionally biased region" description="Polar residues" evidence="1">
    <location>
        <begin position="193"/>
        <end position="204"/>
    </location>
</feature>
<evidence type="ECO:0000313" key="2">
    <source>
        <dbReference type="EMBL" id="CAB9514299.1"/>
    </source>
</evidence>
<organism evidence="2 3">
    <name type="scientific">Seminavis robusta</name>
    <dbReference type="NCBI Taxonomy" id="568900"/>
    <lineage>
        <taxon>Eukaryota</taxon>
        <taxon>Sar</taxon>
        <taxon>Stramenopiles</taxon>
        <taxon>Ochrophyta</taxon>
        <taxon>Bacillariophyta</taxon>
        <taxon>Bacillariophyceae</taxon>
        <taxon>Bacillariophycidae</taxon>
        <taxon>Naviculales</taxon>
        <taxon>Naviculaceae</taxon>
        <taxon>Seminavis</taxon>
    </lineage>
</organism>
<sequence>MSWPLFLVLMRRCDVTVVQDHALGHAWPHQQQTQDDEDDDEHDGYSTACSSCCASHLECDVNSSDEEDHSHAHPAPPCRWQEDCPHSKCCPKLPCRVSEREAREVSDDEVEEEVEGCCSDTHEHGHEHEQKKHDHHHHTHTHDHSHNHGHHHHEDVEALKEQDLHSRLVTPKHSLSPPARPRPHPHPRSTAAQLQNSQIYSLPA</sequence>
<keyword evidence="3" id="KW-1185">Reference proteome</keyword>
<feature type="region of interest" description="Disordered" evidence="1">
    <location>
        <begin position="115"/>
        <end position="157"/>
    </location>
</feature>
<dbReference type="EMBL" id="CAICTM010000644">
    <property type="protein sequence ID" value="CAB9514299.1"/>
    <property type="molecule type" value="Genomic_DNA"/>
</dbReference>
<feature type="compositionally biased region" description="Basic and acidic residues" evidence="1">
    <location>
        <begin position="142"/>
        <end position="157"/>
    </location>
</feature>
<feature type="region of interest" description="Disordered" evidence="1">
    <location>
        <begin position="169"/>
        <end position="204"/>
    </location>
</feature>
<gene>
    <name evidence="2" type="ORF">SEMRO_645_G180580.1</name>
</gene>
<dbReference type="AlphaFoldDB" id="A0A9N8E5M6"/>
<name>A0A9N8E5M6_9STRA</name>